<dbReference type="SMART" id="SM00490">
    <property type="entry name" value="HELICc"/>
    <property type="match status" value="1"/>
</dbReference>
<organism evidence="8">
    <name type="scientific">Tetraselmis sp. GSL018</name>
    <dbReference type="NCBI Taxonomy" id="582737"/>
    <lineage>
        <taxon>Eukaryota</taxon>
        <taxon>Viridiplantae</taxon>
        <taxon>Chlorophyta</taxon>
        <taxon>core chlorophytes</taxon>
        <taxon>Chlorodendrophyceae</taxon>
        <taxon>Chlorodendrales</taxon>
        <taxon>Chlorodendraceae</taxon>
        <taxon>Tetraselmis</taxon>
    </lineage>
</organism>
<evidence type="ECO:0000256" key="3">
    <source>
        <dbReference type="ARBA" id="ARBA00022840"/>
    </source>
</evidence>
<name>A0A061QPH1_9CHLO</name>
<accession>A0A061QPH1</accession>
<evidence type="ECO:0000256" key="2">
    <source>
        <dbReference type="ARBA" id="ARBA00022801"/>
    </source>
</evidence>
<dbReference type="GO" id="GO:0003723">
    <property type="term" value="F:RNA binding"/>
    <property type="evidence" value="ECO:0007669"/>
    <property type="project" value="UniProtKB-UniRule"/>
</dbReference>
<comment type="domain">
    <text evidence="5">The Q motif is unique to and characteristic of the DEAD box family of RNA helicases and controls ATP binding and hydrolysis.</text>
</comment>
<dbReference type="EC" id="3.6.4.13" evidence="5"/>
<dbReference type="InterPro" id="IPR027417">
    <property type="entry name" value="P-loop_NTPase"/>
</dbReference>
<protein>
    <recommendedName>
        <fullName evidence="5">ATP-dependent RNA helicase</fullName>
        <ecNumber evidence="5">3.6.4.13</ecNumber>
    </recommendedName>
</protein>
<feature type="domain" description="Helicase C-terminal" evidence="7">
    <location>
        <begin position="396"/>
        <end position="537"/>
    </location>
</feature>
<keyword evidence="2 5" id="KW-0378">Hydrolase</keyword>
<proteinExistence type="inferred from homology"/>
<dbReference type="InterPro" id="IPR001650">
    <property type="entry name" value="Helicase_C-like"/>
</dbReference>
<evidence type="ECO:0000256" key="4">
    <source>
        <dbReference type="ARBA" id="ARBA00022884"/>
    </source>
</evidence>
<reference evidence="8" key="1">
    <citation type="submission" date="2014-05" db="EMBL/GenBank/DDBJ databases">
        <title>The transcriptome of the halophilic microalga Tetraselmis sp. GSL018 isolated from the Great Salt Lake, Utah.</title>
        <authorList>
            <person name="Jinkerson R.E."/>
            <person name="D'Adamo S."/>
            <person name="Posewitz M.C."/>
        </authorList>
    </citation>
    <scope>NUCLEOTIDE SEQUENCE</scope>
    <source>
        <strain evidence="8">GSL018</strain>
    </source>
</reference>
<dbReference type="PROSITE" id="PS51192">
    <property type="entry name" value="HELICASE_ATP_BIND_1"/>
    <property type="match status" value="1"/>
</dbReference>
<comment type="similarity">
    <text evidence="5">Belongs to the DEAD box helicase family.</text>
</comment>
<keyword evidence="5 8" id="KW-0347">Helicase</keyword>
<dbReference type="Pfam" id="PF00271">
    <property type="entry name" value="Helicase_C"/>
    <property type="match status" value="1"/>
</dbReference>
<comment type="function">
    <text evidence="5">RNA helicase.</text>
</comment>
<keyword evidence="4 5" id="KW-0694">RNA-binding</keyword>
<dbReference type="PANTHER" id="PTHR24031">
    <property type="entry name" value="RNA HELICASE"/>
    <property type="match status" value="1"/>
</dbReference>
<dbReference type="PROSITE" id="PS51194">
    <property type="entry name" value="HELICASE_CTER"/>
    <property type="match status" value="1"/>
</dbReference>
<dbReference type="InterPro" id="IPR014001">
    <property type="entry name" value="Helicase_ATP-bd"/>
</dbReference>
<evidence type="ECO:0000256" key="5">
    <source>
        <dbReference type="RuleBase" id="RU365068"/>
    </source>
</evidence>
<feature type="domain" description="Helicase ATP-binding" evidence="6">
    <location>
        <begin position="137"/>
        <end position="352"/>
    </location>
</feature>
<dbReference type="EMBL" id="GBEZ01026991">
    <property type="protein sequence ID" value="JAC60266.1"/>
    <property type="molecule type" value="Transcribed_RNA"/>
</dbReference>
<dbReference type="GO" id="GO:0003724">
    <property type="term" value="F:RNA helicase activity"/>
    <property type="evidence" value="ECO:0007669"/>
    <property type="project" value="UniProtKB-EC"/>
</dbReference>
<keyword evidence="3 5" id="KW-0067">ATP-binding</keyword>
<evidence type="ECO:0000259" key="6">
    <source>
        <dbReference type="PROSITE" id="PS51192"/>
    </source>
</evidence>
<gene>
    <name evidence="8" type="ORF">TSPGSL018_29391</name>
</gene>
<dbReference type="InterPro" id="IPR011545">
    <property type="entry name" value="DEAD/DEAH_box_helicase_dom"/>
</dbReference>
<dbReference type="Gene3D" id="3.40.50.300">
    <property type="entry name" value="P-loop containing nucleotide triphosphate hydrolases"/>
    <property type="match status" value="2"/>
</dbReference>
<dbReference type="SUPFAM" id="SSF52540">
    <property type="entry name" value="P-loop containing nucleoside triphosphate hydrolases"/>
    <property type="match status" value="1"/>
</dbReference>
<dbReference type="GO" id="GO:0016787">
    <property type="term" value="F:hydrolase activity"/>
    <property type="evidence" value="ECO:0007669"/>
    <property type="project" value="UniProtKB-KW"/>
</dbReference>
<dbReference type="GO" id="GO:0005524">
    <property type="term" value="F:ATP binding"/>
    <property type="evidence" value="ECO:0007669"/>
    <property type="project" value="UniProtKB-UniRule"/>
</dbReference>
<comment type="catalytic activity">
    <reaction evidence="5">
        <text>ATP + H2O = ADP + phosphate + H(+)</text>
        <dbReference type="Rhea" id="RHEA:13065"/>
        <dbReference type="ChEBI" id="CHEBI:15377"/>
        <dbReference type="ChEBI" id="CHEBI:15378"/>
        <dbReference type="ChEBI" id="CHEBI:30616"/>
        <dbReference type="ChEBI" id="CHEBI:43474"/>
        <dbReference type="ChEBI" id="CHEBI:456216"/>
        <dbReference type="EC" id="3.6.4.13"/>
    </reaction>
</comment>
<sequence>MFRCITTGNSLTDLGSTQYRITLPFTALSARPLHKNRSRGVPGYARKIDLIVTSCFPRDLEGLDNNQLQTAMTVALKKEDFASAAHIRDELKARGASGGKGSDDGHWEGIGAPEWLGDRLKRLGFPAPLEVQRKAMHKLISEGNDAVIVSCTGSGKTLAYFVPALALMDFEYFEDYYLNQAAELEDLKYSSSDGATEGAPQRSHGPPPVQTVVVVPTFELGAQACLTAFKLLGGNISTGRRPGDASNMYTYRGPKGVDVSGMFSSRDVLKASMFGSLEGTQILVGTPRELQACALERGCLDLSAVRVLVVDELDACMEQAPEAVEYLLSNKAPSARTILAGATIPEEAVAEAEQRGWVRGGSRVSLSGAANIPAGTRHRVVVVDDEDTKLLAVARLLRQDLKERGPDAPPARVMVYAQNEDTARRAAPALRKSLWGEHKMTALLPDGKEPLLALQAFRDNKTTLMLATPHHCRGLDLPAVSHVYNLEPPRSHSGYIHQAGRTNRVGFEGGALSWGLSLLPSLVPQRFPSPSPRSSAS</sequence>
<dbReference type="AlphaFoldDB" id="A0A061QPH1"/>
<evidence type="ECO:0000259" key="7">
    <source>
        <dbReference type="PROSITE" id="PS51194"/>
    </source>
</evidence>
<evidence type="ECO:0000256" key="1">
    <source>
        <dbReference type="ARBA" id="ARBA00022741"/>
    </source>
</evidence>
<keyword evidence="1 5" id="KW-0547">Nucleotide-binding</keyword>
<dbReference type="Pfam" id="PF00270">
    <property type="entry name" value="DEAD"/>
    <property type="match status" value="1"/>
</dbReference>
<evidence type="ECO:0000313" key="8">
    <source>
        <dbReference type="EMBL" id="JAC60266.1"/>
    </source>
</evidence>
<dbReference type="SMART" id="SM00487">
    <property type="entry name" value="DEXDc"/>
    <property type="match status" value="1"/>
</dbReference>